<dbReference type="RefSeq" id="WP_322098444.1">
    <property type="nucleotide sequence ID" value="NZ_WLYK01000018.1"/>
</dbReference>
<dbReference type="PANTHER" id="PTHR47791">
    <property type="entry name" value="MEIOTICALLY UP-REGULATED GENE 191 PROTEIN"/>
    <property type="match status" value="1"/>
</dbReference>
<evidence type="ECO:0008006" key="3">
    <source>
        <dbReference type="Google" id="ProtNLM"/>
    </source>
</evidence>
<reference evidence="1 2" key="1">
    <citation type="submission" date="2019-11" db="EMBL/GenBank/DDBJ databases">
        <authorList>
            <person name="Jiang L.-Q."/>
        </authorList>
    </citation>
    <scope>NUCLEOTIDE SEQUENCE [LARGE SCALE GENOMIC DNA]</scope>
    <source>
        <strain evidence="1 2">YIM 132087</strain>
    </source>
</reference>
<accession>A0A7K1FT36</accession>
<dbReference type="Proteomes" id="UP000460221">
    <property type="component" value="Unassembled WGS sequence"/>
</dbReference>
<dbReference type="GO" id="GO:0005975">
    <property type="term" value="P:carbohydrate metabolic process"/>
    <property type="evidence" value="ECO:0007669"/>
    <property type="project" value="InterPro"/>
</dbReference>
<evidence type="ECO:0000313" key="1">
    <source>
        <dbReference type="EMBL" id="MTD17317.1"/>
    </source>
</evidence>
<sequence>MSGFAALAAQAERTVLSRSVRRLWALPGTALGVVGDPPTVRERLFLRWHFWWQAHLLDCLVDAYLRAPDRARADRIRRVGRTILLRNNGPLNAYHDDIAWLGLALQRSPVPIPGRRTAIRRIVARLVQGWEADGGGIAWRIGDDYRNAPANGPAALLLARAGVRRRAGEMTDWLFDSLQLPSGLIADGLRHGVVNAAEIYTYCQGVALGAALAGPTGELRTARVHGLVRAIATELAPTGVLPADGTGDAGLFRGILARYLAAAARYPTGAGAAARETADLARALVLATAATVDPDPTHPERDLSVHLSDWMLAEAAAILAR</sequence>
<dbReference type="Pfam" id="PF03663">
    <property type="entry name" value="Glyco_hydro_76"/>
    <property type="match status" value="1"/>
</dbReference>
<dbReference type="InterPro" id="IPR005198">
    <property type="entry name" value="Glyco_hydro_76"/>
</dbReference>
<dbReference type="InterPro" id="IPR008928">
    <property type="entry name" value="6-hairpin_glycosidase_sf"/>
</dbReference>
<gene>
    <name evidence="1" type="ORF">GIS00_25630</name>
</gene>
<evidence type="ECO:0000313" key="2">
    <source>
        <dbReference type="Proteomes" id="UP000460221"/>
    </source>
</evidence>
<organism evidence="1 2">
    <name type="scientific">Nakamurella alba</name>
    <dbReference type="NCBI Taxonomy" id="2665158"/>
    <lineage>
        <taxon>Bacteria</taxon>
        <taxon>Bacillati</taxon>
        <taxon>Actinomycetota</taxon>
        <taxon>Actinomycetes</taxon>
        <taxon>Nakamurellales</taxon>
        <taxon>Nakamurellaceae</taxon>
        <taxon>Nakamurella</taxon>
    </lineage>
</organism>
<dbReference type="PANTHER" id="PTHR47791:SF3">
    <property type="entry name" value="MEIOTICALLY UP-REGULATED GENE 191 PROTEIN"/>
    <property type="match status" value="1"/>
</dbReference>
<protein>
    <recommendedName>
        <fullName evidence="3">Fructose-bisphosphate aldolase</fullName>
    </recommendedName>
</protein>
<dbReference type="EMBL" id="WLYK01000018">
    <property type="protein sequence ID" value="MTD17317.1"/>
    <property type="molecule type" value="Genomic_DNA"/>
</dbReference>
<keyword evidence="2" id="KW-1185">Reference proteome</keyword>
<dbReference type="InterPro" id="IPR053169">
    <property type="entry name" value="MUG_Protein"/>
</dbReference>
<dbReference type="SUPFAM" id="SSF48208">
    <property type="entry name" value="Six-hairpin glycosidases"/>
    <property type="match status" value="1"/>
</dbReference>
<proteinExistence type="predicted"/>
<dbReference type="AlphaFoldDB" id="A0A7K1FT36"/>
<dbReference type="Gene3D" id="1.50.10.20">
    <property type="match status" value="1"/>
</dbReference>
<name>A0A7K1FT36_9ACTN</name>
<comment type="caution">
    <text evidence="1">The sequence shown here is derived from an EMBL/GenBank/DDBJ whole genome shotgun (WGS) entry which is preliminary data.</text>
</comment>